<evidence type="ECO:0000256" key="1">
    <source>
        <dbReference type="SAM" id="SignalP"/>
    </source>
</evidence>
<protein>
    <submittedName>
        <fullName evidence="2">Copper chaperone PCu(A)C</fullName>
    </submittedName>
</protein>
<dbReference type="PANTHER" id="PTHR36302">
    <property type="entry name" value="BLR7088 PROTEIN"/>
    <property type="match status" value="1"/>
</dbReference>
<accession>A0ABW2GB54</accession>
<evidence type="ECO:0000313" key="2">
    <source>
        <dbReference type="EMBL" id="MFC7218004.1"/>
    </source>
</evidence>
<sequence length="153" mass="16050">MRPRTALLLPALAVALAAPLTACSGGQAPKLSAGSGFVPQPALADVAAGYLTVRNDGDAADTLTSVTSSLAGRITLHTSDGTRMKKVDRLDVPAGGALELARGGSHLMLEKLDRRPRVGERVTLVLHFAKSGPIEIQLPVEPPTYRPRQETHS</sequence>
<dbReference type="PANTHER" id="PTHR36302:SF1">
    <property type="entry name" value="COPPER CHAPERONE PCU(A)C"/>
    <property type="match status" value="1"/>
</dbReference>
<organism evidence="2 3">
    <name type="scientific">Streptomyces polyrhachis</name>
    <dbReference type="NCBI Taxonomy" id="1282885"/>
    <lineage>
        <taxon>Bacteria</taxon>
        <taxon>Bacillati</taxon>
        <taxon>Actinomycetota</taxon>
        <taxon>Actinomycetes</taxon>
        <taxon>Kitasatosporales</taxon>
        <taxon>Streptomycetaceae</taxon>
        <taxon>Streptomyces</taxon>
    </lineage>
</organism>
<proteinExistence type="predicted"/>
<dbReference type="SUPFAM" id="SSF110087">
    <property type="entry name" value="DR1885-like metal-binding protein"/>
    <property type="match status" value="1"/>
</dbReference>
<dbReference type="InterPro" id="IPR007410">
    <property type="entry name" value="LpqE-like"/>
</dbReference>
<reference evidence="3" key="1">
    <citation type="journal article" date="2019" name="Int. J. Syst. Evol. Microbiol.">
        <title>The Global Catalogue of Microorganisms (GCM) 10K type strain sequencing project: providing services to taxonomists for standard genome sequencing and annotation.</title>
        <authorList>
            <consortium name="The Broad Institute Genomics Platform"/>
            <consortium name="The Broad Institute Genome Sequencing Center for Infectious Disease"/>
            <person name="Wu L."/>
            <person name="Ma J."/>
        </authorList>
    </citation>
    <scope>NUCLEOTIDE SEQUENCE [LARGE SCALE GENOMIC DNA]</scope>
    <source>
        <strain evidence="3">CGMCC 1.13681</strain>
    </source>
</reference>
<dbReference type="Proteomes" id="UP001596413">
    <property type="component" value="Unassembled WGS sequence"/>
</dbReference>
<dbReference type="Gene3D" id="2.60.40.1890">
    <property type="entry name" value="PCu(A)C copper chaperone"/>
    <property type="match status" value="1"/>
</dbReference>
<feature type="chain" id="PRO_5046793066" evidence="1">
    <location>
        <begin position="23"/>
        <end position="153"/>
    </location>
</feature>
<dbReference type="RefSeq" id="WP_386413258.1">
    <property type="nucleotide sequence ID" value="NZ_JBHSZO010000008.1"/>
</dbReference>
<name>A0ABW2GB54_9ACTN</name>
<keyword evidence="3" id="KW-1185">Reference proteome</keyword>
<evidence type="ECO:0000313" key="3">
    <source>
        <dbReference type="Proteomes" id="UP001596413"/>
    </source>
</evidence>
<dbReference type="InterPro" id="IPR036182">
    <property type="entry name" value="PCuAC_sf"/>
</dbReference>
<keyword evidence="1" id="KW-0732">Signal</keyword>
<gene>
    <name evidence="2" type="ORF">ACFQLX_07465</name>
</gene>
<feature type="signal peptide" evidence="1">
    <location>
        <begin position="1"/>
        <end position="22"/>
    </location>
</feature>
<dbReference type="Pfam" id="PF04314">
    <property type="entry name" value="PCuAC"/>
    <property type="match status" value="1"/>
</dbReference>
<dbReference type="InterPro" id="IPR058248">
    <property type="entry name" value="Lxx211020-like"/>
</dbReference>
<comment type="caution">
    <text evidence="2">The sequence shown here is derived from an EMBL/GenBank/DDBJ whole genome shotgun (WGS) entry which is preliminary data.</text>
</comment>
<dbReference type="EMBL" id="JBHSZO010000008">
    <property type="protein sequence ID" value="MFC7218004.1"/>
    <property type="molecule type" value="Genomic_DNA"/>
</dbReference>